<keyword evidence="4" id="KW-0808">Transferase</keyword>
<organism evidence="4 5">
    <name type="scientific">Plasticicumulans acidivorans</name>
    <dbReference type="NCBI Taxonomy" id="886464"/>
    <lineage>
        <taxon>Bacteria</taxon>
        <taxon>Pseudomonadati</taxon>
        <taxon>Pseudomonadota</taxon>
        <taxon>Gammaproteobacteria</taxon>
        <taxon>Candidatus Competibacteraceae</taxon>
        <taxon>Plasticicumulans</taxon>
    </lineage>
</organism>
<evidence type="ECO:0000313" key="5">
    <source>
        <dbReference type="Proteomes" id="UP000246569"/>
    </source>
</evidence>
<dbReference type="EMBL" id="QGTJ01000007">
    <property type="protein sequence ID" value="PWV60530.1"/>
    <property type="molecule type" value="Genomic_DNA"/>
</dbReference>
<dbReference type="GO" id="GO:0032264">
    <property type="term" value="P:IMP salvage"/>
    <property type="evidence" value="ECO:0007669"/>
    <property type="project" value="TreeGrafter"/>
</dbReference>
<evidence type="ECO:0000259" key="3">
    <source>
        <dbReference type="Pfam" id="PF00156"/>
    </source>
</evidence>
<proteinExistence type="predicted"/>
<keyword evidence="5" id="KW-1185">Reference proteome</keyword>
<gene>
    <name evidence="4" type="ORF">C7443_107104</name>
</gene>
<dbReference type="RefSeq" id="WP_110019019.1">
    <property type="nucleotide sequence ID" value="NZ_QGTJ01000007.1"/>
</dbReference>
<comment type="caution">
    <text evidence="4">The sequence shown here is derived from an EMBL/GenBank/DDBJ whole genome shotgun (WGS) entry which is preliminary data.</text>
</comment>
<reference evidence="4 5" key="1">
    <citation type="submission" date="2018-05" db="EMBL/GenBank/DDBJ databases">
        <title>Genomic Encyclopedia of Type Strains, Phase IV (KMG-IV): sequencing the most valuable type-strain genomes for metagenomic binning, comparative biology and taxonomic classification.</title>
        <authorList>
            <person name="Goeker M."/>
        </authorList>
    </citation>
    <scope>NUCLEOTIDE SEQUENCE [LARGE SCALE GENOMIC DNA]</scope>
    <source>
        <strain evidence="4 5">DSM 23606</strain>
    </source>
</reference>
<dbReference type="PANTHER" id="PTHR43340:SF1">
    <property type="entry name" value="HYPOXANTHINE PHOSPHORIBOSYLTRANSFERASE"/>
    <property type="match status" value="1"/>
</dbReference>
<dbReference type="GO" id="GO:0005829">
    <property type="term" value="C:cytosol"/>
    <property type="evidence" value="ECO:0007669"/>
    <property type="project" value="TreeGrafter"/>
</dbReference>
<dbReference type="InterPro" id="IPR000836">
    <property type="entry name" value="PRTase_dom"/>
</dbReference>
<dbReference type="InterPro" id="IPR029057">
    <property type="entry name" value="PRTase-like"/>
</dbReference>
<dbReference type="AlphaFoldDB" id="A0A317MUL7"/>
<accession>A0A317MUL7</accession>
<name>A0A317MUL7_9GAMM</name>
<dbReference type="NCBIfam" id="NF006605">
    <property type="entry name" value="PRK09162.1"/>
    <property type="match status" value="1"/>
</dbReference>
<feature type="domain" description="Phosphoribosyltransferase" evidence="3">
    <location>
        <begin position="15"/>
        <end position="156"/>
    </location>
</feature>
<dbReference type="GO" id="GO:0004422">
    <property type="term" value="F:hypoxanthine phosphoribosyltransferase activity"/>
    <property type="evidence" value="ECO:0007669"/>
    <property type="project" value="TreeGrafter"/>
</dbReference>
<keyword evidence="4" id="KW-0328">Glycosyltransferase</keyword>
<evidence type="ECO:0000256" key="1">
    <source>
        <dbReference type="ARBA" id="ARBA00048811"/>
    </source>
</evidence>
<dbReference type="GO" id="GO:0006178">
    <property type="term" value="P:guanine salvage"/>
    <property type="evidence" value="ECO:0007669"/>
    <property type="project" value="TreeGrafter"/>
</dbReference>
<protein>
    <submittedName>
        <fullName evidence="4">Hypoxanthine phosphoribosyltransferase</fullName>
    </submittedName>
</protein>
<dbReference type="PANTHER" id="PTHR43340">
    <property type="entry name" value="HYPOXANTHINE-GUANINE PHOSPHORIBOSYLTRANSFERASE"/>
    <property type="match status" value="1"/>
</dbReference>
<dbReference type="Pfam" id="PF00156">
    <property type="entry name" value="Pribosyltran"/>
    <property type="match status" value="1"/>
</dbReference>
<dbReference type="OrthoDB" id="9802824at2"/>
<dbReference type="CDD" id="cd06223">
    <property type="entry name" value="PRTases_typeI"/>
    <property type="match status" value="1"/>
</dbReference>
<comment type="catalytic activity">
    <reaction evidence="2">
        <text>IMP + diphosphate = hypoxanthine + 5-phospho-alpha-D-ribose 1-diphosphate</text>
        <dbReference type="Rhea" id="RHEA:17973"/>
        <dbReference type="ChEBI" id="CHEBI:17368"/>
        <dbReference type="ChEBI" id="CHEBI:33019"/>
        <dbReference type="ChEBI" id="CHEBI:58017"/>
        <dbReference type="ChEBI" id="CHEBI:58053"/>
        <dbReference type="EC" id="2.4.2.8"/>
    </reaction>
    <physiologicalReaction direction="right-to-left" evidence="2">
        <dbReference type="Rhea" id="RHEA:17975"/>
    </physiologicalReaction>
</comment>
<dbReference type="GO" id="GO:0032263">
    <property type="term" value="P:GMP salvage"/>
    <property type="evidence" value="ECO:0007669"/>
    <property type="project" value="TreeGrafter"/>
</dbReference>
<comment type="catalytic activity">
    <reaction evidence="1">
        <text>GMP + diphosphate = guanine + 5-phospho-alpha-D-ribose 1-diphosphate</text>
        <dbReference type="Rhea" id="RHEA:25424"/>
        <dbReference type="ChEBI" id="CHEBI:16235"/>
        <dbReference type="ChEBI" id="CHEBI:33019"/>
        <dbReference type="ChEBI" id="CHEBI:58017"/>
        <dbReference type="ChEBI" id="CHEBI:58115"/>
        <dbReference type="EC" id="2.4.2.8"/>
    </reaction>
    <physiologicalReaction direction="right-to-left" evidence="1">
        <dbReference type="Rhea" id="RHEA:25426"/>
    </physiologicalReaction>
</comment>
<dbReference type="InterPro" id="IPR050408">
    <property type="entry name" value="HGPRT"/>
</dbReference>
<sequence>MSQQPQDIRAVRASAEELVSPQQIEQALQRLAAAIDARLGARDPVVLVVLNGGIVPAGLLLPKLDFPLQIGYLHATRYRGETHGGSLQWIVRPSLPVQGRSVLVIDDIFDEGYTLKAIVEELRGEGAAEVLSAVLVDKVHARKVPGFEVDFVGVEVADRYVFGCGMDYHEYLRNLPGVYALPE</sequence>
<evidence type="ECO:0000256" key="2">
    <source>
        <dbReference type="ARBA" id="ARBA00049402"/>
    </source>
</evidence>
<dbReference type="SUPFAM" id="SSF53271">
    <property type="entry name" value="PRTase-like"/>
    <property type="match status" value="1"/>
</dbReference>
<dbReference type="GO" id="GO:0000287">
    <property type="term" value="F:magnesium ion binding"/>
    <property type="evidence" value="ECO:0007669"/>
    <property type="project" value="TreeGrafter"/>
</dbReference>
<dbReference type="Gene3D" id="3.40.50.2020">
    <property type="match status" value="1"/>
</dbReference>
<dbReference type="Proteomes" id="UP000246569">
    <property type="component" value="Unassembled WGS sequence"/>
</dbReference>
<dbReference type="GO" id="GO:0046100">
    <property type="term" value="P:hypoxanthine metabolic process"/>
    <property type="evidence" value="ECO:0007669"/>
    <property type="project" value="TreeGrafter"/>
</dbReference>
<evidence type="ECO:0000313" key="4">
    <source>
        <dbReference type="EMBL" id="PWV60530.1"/>
    </source>
</evidence>